<accession>A0A381QN89</accession>
<name>A0A381QN89_9ZZZZ</name>
<dbReference type="EMBL" id="UINC01001422">
    <property type="protein sequence ID" value="SUZ80308.1"/>
    <property type="molecule type" value="Genomic_DNA"/>
</dbReference>
<evidence type="ECO:0000313" key="1">
    <source>
        <dbReference type="EMBL" id="SUZ80308.1"/>
    </source>
</evidence>
<sequence>MLLWVPEFGVDGGRDRLRPATAGLDHCE</sequence>
<dbReference type="AlphaFoldDB" id="A0A381QN89"/>
<organism evidence="1">
    <name type="scientific">marine metagenome</name>
    <dbReference type="NCBI Taxonomy" id="408172"/>
    <lineage>
        <taxon>unclassified sequences</taxon>
        <taxon>metagenomes</taxon>
        <taxon>ecological metagenomes</taxon>
    </lineage>
</organism>
<protein>
    <submittedName>
        <fullName evidence="1">Uncharacterized protein</fullName>
    </submittedName>
</protein>
<proteinExistence type="predicted"/>
<gene>
    <name evidence="1" type="ORF">METZ01_LOCUS33162</name>
</gene>
<reference evidence="1" key="1">
    <citation type="submission" date="2018-05" db="EMBL/GenBank/DDBJ databases">
        <authorList>
            <person name="Lanie J.A."/>
            <person name="Ng W.-L."/>
            <person name="Kazmierczak K.M."/>
            <person name="Andrzejewski T.M."/>
            <person name="Davidsen T.M."/>
            <person name="Wayne K.J."/>
            <person name="Tettelin H."/>
            <person name="Glass J.I."/>
            <person name="Rusch D."/>
            <person name="Podicherti R."/>
            <person name="Tsui H.-C.T."/>
            <person name="Winkler M.E."/>
        </authorList>
    </citation>
    <scope>NUCLEOTIDE SEQUENCE</scope>
</reference>